<dbReference type="Proteomes" id="UP000283841">
    <property type="component" value="Unassembled WGS sequence"/>
</dbReference>
<dbReference type="GeneID" id="39598236"/>
<dbReference type="VEuPathDB" id="FungiDB:C8Q69DRAFT_443886"/>
<protein>
    <submittedName>
        <fullName evidence="2">Uncharacterized protein</fullName>
    </submittedName>
</protein>
<feature type="region of interest" description="Disordered" evidence="1">
    <location>
        <begin position="282"/>
        <end position="324"/>
    </location>
</feature>
<accession>A0A443HWE2</accession>
<organism evidence="2 3">
    <name type="scientific">Byssochlamys spectabilis</name>
    <name type="common">Paecilomyces variotii</name>
    <dbReference type="NCBI Taxonomy" id="264951"/>
    <lineage>
        <taxon>Eukaryota</taxon>
        <taxon>Fungi</taxon>
        <taxon>Dikarya</taxon>
        <taxon>Ascomycota</taxon>
        <taxon>Pezizomycotina</taxon>
        <taxon>Eurotiomycetes</taxon>
        <taxon>Eurotiomycetidae</taxon>
        <taxon>Eurotiales</taxon>
        <taxon>Thermoascaceae</taxon>
        <taxon>Paecilomyces</taxon>
    </lineage>
</organism>
<feature type="compositionally biased region" description="Low complexity" evidence="1">
    <location>
        <begin position="309"/>
        <end position="322"/>
    </location>
</feature>
<keyword evidence="3" id="KW-1185">Reference proteome</keyword>
<reference evidence="2 3" key="1">
    <citation type="journal article" date="2018" name="Front. Microbiol.">
        <title>Genomic and genetic insights into a cosmopolitan fungus, Paecilomyces variotii (Eurotiales).</title>
        <authorList>
            <person name="Urquhart A.S."/>
            <person name="Mondo S.J."/>
            <person name="Makela M.R."/>
            <person name="Hane J.K."/>
            <person name="Wiebenga A."/>
            <person name="He G."/>
            <person name="Mihaltcheva S."/>
            <person name="Pangilinan J."/>
            <person name="Lipzen A."/>
            <person name="Barry K."/>
            <person name="de Vries R.P."/>
            <person name="Grigoriev I.V."/>
            <person name="Idnurm A."/>
        </authorList>
    </citation>
    <scope>NUCLEOTIDE SEQUENCE [LARGE SCALE GENOMIC DNA]</scope>
    <source>
        <strain evidence="2 3">CBS 101075</strain>
    </source>
</reference>
<sequence length="343" mass="38090">MCPYNEISLTMIMLLMEQLASRDAIAQGGAHGGCADDNTNREPPLVKRGLDAPDLPTLAYQSSHPIIGKGLGEGKQTDNIPHFRSGFSPAWDDWTVVCFLVHIEAIWMRIFRSQRFWFMYGTLYICPASSYQQPRDHYEYCQAIRGSNQVIGTVGHKATQEASIDNQTTSCSDSRGVQLCGSGHQALNKEICLSRVAFITMERETIFSIPTGKTTRGSRKANEAALLLSSPLLLRLLASCSNFVLEKKEIASRASFLVHCSLYRAVSFPLFNLAAIKQPSGANNYKKKGEKDGGKPLPPPETPVKENRLWSSRPSWPSRSSLTGRSVYYGDREHFQPTLLAEV</sequence>
<dbReference type="AlphaFoldDB" id="A0A443HWE2"/>
<dbReference type="EMBL" id="RCNU01000004">
    <property type="protein sequence ID" value="RWQ96148.1"/>
    <property type="molecule type" value="Genomic_DNA"/>
</dbReference>
<proteinExistence type="predicted"/>
<comment type="caution">
    <text evidence="2">The sequence shown here is derived from an EMBL/GenBank/DDBJ whole genome shotgun (WGS) entry which is preliminary data.</text>
</comment>
<evidence type="ECO:0000313" key="3">
    <source>
        <dbReference type="Proteomes" id="UP000283841"/>
    </source>
</evidence>
<gene>
    <name evidence="2" type="ORF">C8Q69DRAFT_443886</name>
</gene>
<evidence type="ECO:0000256" key="1">
    <source>
        <dbReference type="SAM" id="MobiDB-lite"/>
    </source>
</evidence>
<dbReference type="RefSeq" id="XP_028485793.1">
    <property type="nucleotide sequence ID" value="XM_028628959.1"/>
</dbReference>
<evidence type="ECO:0000313" key="2">
    <source>
        <dbReference type="EMBL" id="RWQ96148.1"/>
    </source>
</evidence>
<name>A0A443HWE2_BYSSP</name>